<comment type="subcellular location">
    <subcellularLocation>
        <location evidence="9">Cytoplasm</location>
    </subcellularLocation>
</comment>
<feature type="binding site" evidence="9">
    <location>
        <position position="410"/>
    </location>
    <ligand>
        <name>substrate</name>
    </ligand>
</feature>
<reference evidence="11" key="1">
    <citation type="submission" date="2016-10" db="EMBL/GenBank/DDBJ databases">
        <authorList>
            <person name="de Groot N.N."/>
        </authorList>
    </citation>
    <scope>NUCLEOTIDE SEQUENCE [LARGE SCALE GENOMIC DNA]</scope>
    <source>
        <strain evidence="11">10nlg</strain>
    </source>
</reference>
<feature type="site" description="Involved in the stabilization of negative charge on the oxyanion by the formation of the oxyanion hole" evidence="9">
    <location>
        <position position="124"/>
    </location>
</feature>
<comment type="catalytic activity">
    <reaction evidence="9">
        <text>N(2)-acetyl-L-ornithine + L-glutamate = N-acetyl-L-glutamate + L-ornithine</text>
        <dbReference type="Rhea" id="RHEA:15349"/>
        <dbReference type="ChEBI" id="CHEBI:29985"/>
        <dbReference type="ChEBI" id="CHEBI:44337"/>
        <dbReference type="ChEBI" id="CHEBI:46911"/>
        <dbReference type="ChEBI" id="CHEBI:57805"/>
        <dbReference type="EC" id="2.3.1.35"/>
    </reaction>
</comment>
<comment type="pathway">
    <text evidence="9">Amino-acid biosynthesis; L-arginine biosynthesis; N(2)-acetyl-L-ornithine from L-glutamate: step 1/4.</text>
</comment>
<feature type="binding site" evidence="9">
    <location>
        <position position="160"/>
    </location>
    <ligand>
        <name>substrate</name>
    </ligand>
</feature>
<feature type="binding site" evidence="9">
    <location>
        <position position="405"/>
    </location>
    <ligand>
        <name>substrate</name>
    </ligand>
</feature>
<dbReference type="FunFam" id="3.30.2330.10:FF:000001">
    <property type="entry name" value="Arginine biosynthesis bifunctional protein ArgJ, mitochondrial"/>
    <property type="match status" value="1"/>
</dbReference>
<gene>
    <name evidence="9" type="primary">argJ</name>
    <name evidence="10" type="ORF">SAMN05444126_10535</name>
</gene>
<dbReference type="CDD" id="cd02152">
    <property type="entry name" value="OAT"/>
    <property type="match status" value="1"/>
</dbReference>
<dbReference type="NCBIfam" id="NF003802">
    <property type="entry name" value="PRK05388.1"/>
    <property type="match status" value="1"/>
</dbReference>
<evidence type="ECO:0000313" key="10">
    <source>
        <dbReference type="EMBL" id="SER74386.1"/>
    </source>
</evidence>
<dbReference type="AlphaFoldDB" id="A0A1H9RNU4"/>
<proteinExistence type="inferred from homology"/>
<feature type="binding site" evidence="9">
    <location>
        <position position="283"/>
    </location>
    <ligand>
        <name>substrate</name>
    </ligand>
</feature>
<dbReference type="GO" id="GO:0006592">
    <property type="term" value="P:ornithine biosynthetic process"/>
    <property type="evidence" value="ECO:0007669"/>
    <property type="project" value="TreeGrafter"/>
</dbReference>
<dbReference type="PANTHER" id="PTHR23100:SF0">
    <property type="entry name" value="ARGININE BIOSYNTHESIS BIFUNCTIONAL PROTEIN ARGJ, MITOCHONDRIAL"/>
    <property type="match status" value="1"/>
</dbReference>
<accession>A0A1H9RNU4</accession>
<evidence type="ECO:0000256" key="8">
    <source>
        <dbReference type="ARBA" id="ARBA00023315"/>
    </source>
</evidence>
<comment type="caution">
    <text evidence="10">The sequence shown here is derived from an EMBL/GenBank/DDBJ whole genome shotgun (WGS) entry which is preliminary data.</text>
</comment>
<dbReference type="InterPro" id="IPR002813">
    <property type="entry name" value="Arg_biosynth_ArgJ"/>
</dbReference>
<evidence type="ECO:0000256" key="2">
    <source>
        <dbReference type="ARBA" id="ARBA00011475"/>
    </source>
</evidence>
<evidence type="ECO:0000256" key="1">
    <source>
        <dbReference type="ARBA" id="ARBA00006774"/>
    </source>
</evidence>
<feature type="chain" id="PRO_5023373291" description="Arginine biosynthesis bifunctional protein ArgJ beta chain" evidence="9">
    <location>
        <begin position="197"/>
        <end position="410"/>
    </location>
</feature>
<dbReference type="HAMAP" id="MF_01106">
    <property type="entry name" value="ArgJ"/>
    <property type="match status" value="1"/>
</dbReference>
<comment type="pathway">
    <text evidence="9">Amino-acid biosynthesis; L-arginine biosynthesis; L-ornithine and N-acetyl-L-glutamate from L-glutamate and N(2)-acetyl-L-ornithine (cyclic): step 1/1.</text>
</comment>
<evidence type="ECO:0000256" key="7">
    <source>
        <dbReference type="ARBA" id="ARBA00023268"/>
    </source>
</evidence>
<keyword evidence="9" id="KW-0963">Cytoplasm</keyword>
<dbReference type="EC" id="2.3.1.1" evidence="9"/>
<dbReference type="Proteomes" id="UP000199318">
    <property type="component" value="Unassembled WGS sequence"/>
</dbReference>
<evidence type="ECO:0000256" key="5">
    <source>
        <dbReference type="ARBA" id="ARBA00022679"/>
    </source>
</evidence>
<keyword evidence="3 9" id="KW-0055">Arginine biosynthesis</keyword>
<dbReference type="PANTHER" id="PTHR23100">
    <property type="entry name" value="ARGININE BIOSYNTHESIS BIFUNCTIONAL PROTEIN ARGJ"/>
    <property type="match status" value="1"/>
</dbReference>
<keyword evidence="4 9" id="KW-0028">Amino-acid biosynthesis</keyword>
<dbReference type="STRING" id="1464123.SAMN05444126_10535"/>
<evidence type="ECO:0000256" key="3">
    <source>
        <dbReference type="ARBA" id="ARBA00022571"/>
    </source>
</evidence>
<keyword evidence="8 9" id="KW-0012">Acyltransferase</keyword>
<feature type="active site" description="Nucleophile" evidence="9">
    <location>
        <position position="197"/>
    </location>
</feature>
<dbReference type="UniPathway" id="UPA00068">
    <property type="reaction ID" value="UER00106"/>
</dbReference>
<protein>
    <recommendedName>
        <fullName evidence="9">Arginine biosynthesis bifunctional protein ArgJ</fullName>
    </recommendedName>
    <domain>
        <recommendedName>
            <fullName evidence="9">Glutamate N-acetyltransferase</fullName>
            <ecNumber evidence="9">2.3.1.35</ecNumber>
        </recommendedName>
        <alternativeName>
            <fullName evidence="9">Ornithine acetyltransferase</fullName>
            <shortName evidence="9">OATase</shortName>
        </alternativeName>
        <alternativeName>
            <fullName evidence="9">Ornithine transacetylase</fullName>
        </alternativeName>
    </domain>
    <domain>
        <recommendedName>
            <fullName evidence="9">Amino-acid acetyltransferase</fullName>
            <ecNumber evidence="9">2.3.1.1</ecNumber>
        </recommendedName>
        <alternativeName>
            <fullName evidence="9">N-acetylglutamate synthase</fullName>
            <shortName evidence="9">AGSase</shortName>
        </alternativeName>
    </domain>
    <component>
        <recommendedName>
            <fullName evidence="9">Arginine biosynthesis bifunctional protein ArgJ alpha chain</fullName>
        </recommendedName>
    </component>
    <component>
        <recommendedName>
            <fullName evidence="9">Arginine biosynthesis bifunctional protein ArgJ beta chain</fullName>
        </recommendedName>
    </component>
</protein>
<dbReference type="FunFam" id="3.10.20.340:FF:000001">
    <property type="entry name" value="Arginine biosynthesis bifunctional protein ArgJ, chloroplastic"/>
    <property type="match status" value="1"/>
</dbReference>
<organism evidence="10 11">
    <name type="scientific">Salisediminibacterium halotolerans</name>
    <dbReference type="NCBI Taxonomy" id="517425"/>
    <lineage>
        <taxon>Bacteria</taxon>
        <taxon>Bacillati</taxon>
        <taxon>Bacillota</taxon>
        <taxon>Bacilli</taxon>
        <taxon>Bacillales</taxon>
        <taxon>Bacillaceae</taxon>
        <taxon>Salisediminibacterium</taxon>
    </lineage>
</organism>
<dbReference type="EC" id="2.3.1.35" evidence="9"/>
<feature type="site" description="Involved in the stabilization of negative charge on the oxyanion by the formation of the oxyanion hole" evidence="9">
    <location>
        <position position="125"/>
    </location>
</feature>
<dbReference type="GO" id="GO:0004358">
    <property type="term" value="F:L-glutamate N-acetyltransferase activity, acting on acetyl-L-ornithine as donor"/>
    <property type="evidence" value="ECO:0007669"/>
    <property type="project" value="UniProtKB-UniRule"/>
</dbReference>
<dbReference type="Gene3D" id="3.30.2330.10">
    <property type="entry name" value="arginine biosynthesis bifunctional protein suprefamily"/>
    <property type="match status" value="1"/>
</dbReference>
<evidence type="ECO:0000256" key="4">
    <source>
        <dbReference type="ARBA" id="ARBA00022605"/>
    </source>
</evidence>
<sequence length="410" mass="44035">MNMTNTMNKSIRCLEQGHVTTPSGFTAGGVHTGLRKKKLDFGWLHSDIPAVAAGVYTTNTFQAAPLKVTQEAIEVDQKIQTIVCNSAIANACTGHIGYKNAKIMQEETAEKMNVAAHHVAVYSTGLIGEQLPMDKIKTGIEQMSEQSAYQVDAFEHAILTTDTVTKHAAVQCEIDGKTVTLGGAAKGSGMIEPNMATMLGFVTTDAVIEHEPLLKALRSVTDQTFNMITVDGDSSTNDSVLVLANQRAGNETLTEDHPDYPVFIQALTLLSEKLAQKIAEDGEGATKLIEVNVTNTHSVTAARKIAKSVISSNLVKTAVYGADPNWGRVVCAVGYSNEPVNPDLVDVFLGPVQVVSGGLPLAFDEEKATDYLKNKAIEITVDLHDGDESAKAWGCDLTYQYVTINASYRT</sequence>
<feature type="site" description="Cleavage; by autolysis" evidence="9">
    <location>
        <begin position="196"/>
        <end position="197"/>
    </location>
</feature>
<feature type="binding site" evidence="9">
    <location>
        <position position="186"/>
    </location>
    <ligand>
        <name>substrate</name>
    </ligand>
</feature>
<evidence type="ECO:0000313" key="11">
    <source>
        <dbReference type="Proteomes" id="UP000199318"/>
    </source>
</evidence>
<dbReference type="SUPFAM" id="SSF56266">
    <property type="entry name" value="DmpA/ArgJ-like"/>
    <property type="match status" value="1"/>
</dbReference>
<comment type="similarity">
    <text evidence="1 9">Belongs to the ArgJ family.</text>
</comment>
<dbReference type="Gene3D" id="3.60.70.12">
    <property type="entry name" value="L-amino peptidase D-ALA esterase/amidase"/>
    <property type="match status" value="1"/>
</dbReference>
<dbReference type="NCBIfam" id="TIGR00120">
    <property type="entry name" value="ArgJ"/>
    <property type="match status" value="1"/>
</dbReference>
<dbReference type="GO" id="GO:0005737">
    <property type="term" value="C:cytoplasm"/>
    <property type="evidence" value="ECO:0007669"/>
    <property type="project" value="UniProtKB-SubCell"/>
</dbReference>
<evidence type="ECO:0000256" key="6">
    <source>
        <dbReference type="ARBA" id="ARBA00022813"/>
    </source>
</evidence>
<dbReference type="InterPro" id="IPR016117">
    <property type="entry name" value="ArgJ-like_dom_sf"/>
</dbReference>
<dbReference type="GO" id="GO:0004042">
    <property type="term" value="F:L-glutamate N-acetyltransferase activity"/>
    <property type="evidence" value="ECO:0007669"/>
    <property type="project" value="UniProtKB-UniRule"/>
</dbReference>
<feature type="chain" id="PRO_5023373292" description="Arginine biosynthesis bifunctional protein ArgJ alpha chain" evidence="9">
    <location>
        <begin position="1"/>
        <end position="196"/>
    </location>
</feature>
<comment type="subunit">
    <text evidence="2 9">Heterotetramer of two alpha and two beta chains.</text>
</comment>
<keyword evidence="5 9" id="KW-0808">Transferase</keyword>
<dbReference type="Gene3D" id="3.10.20.340">
    <property type="entry name" value="ArgJ beta chain, C-terminal domain"/>
    <property type="match status" value="1"/>
</dbReference>
<evidence type="ECO:0000256" key="9">
    <source>
        <dbReference type="HAMAP-Rule" id="MF_01106"/>
    </source>
</evidence>
<dbReference type="InterPro" id="IPR042195">
    <property type="entry name" value="ArgJ_beta_C"/>
</dbReference>
<feature type="binding site" evidence="9">
    <location>
        <position position="197"/>
    </location>
    <ligand>
        <name>substrate</name>
    </ligand>
</feature>
<comment type="catalytic activity">
    <reaction evidence="9">
        <text>L-glutamate + acetyl-CoA = N-acetyl-L-glutamate + CoA + H(+)</text>
        <dbReference type="Rhea" id="RHEA:24292"/>
        <dbReference type="ChEBI" id="CHEBI:15378"/>
        <dbReference type="ChEBI" id="CHEBI:29985"/>
        <dbReference type="ChEBI" id="CHEBI:44337"/>
        <dbReference type="ChEBI" id="CHEBI:57287"/>
        <dbReference type="ChEBI" id="CHEBI:57288"/>
        <dbReference type="EC" id="2.3.1.1"/>
    </reaction>
</comment>
<keyword evidence="7 9" id="KW-0511">Multifunctional enzyme</keyword>
<comment type="function">
    <text evidence="9">Catalyzes two activities which are involved in the cyclic version of arginine biosynthesis: the synthesis of N-acetylglutamate from glutamate and acetyl-CoA as the acetyl donor, and of ornithine by transacetylation between N(2)-acetylornithine and glutamate.</text>
</comment>
<dbReference type="Pfam" id="PF01960">
    <property type="entry name" value="ArgJ"/>
    <property type="match status" value="1"/>
</dbReference>
<name>A0A1H9RNU4_9BACI</name>
<keyword evidence="6 9" id="KW-0068">Autocatalytic cleavage</keyword>
<dbReference type="EMBL" id="FOGV01000005">
    <property type="protein sequence ID" value="SER74386.1"/>
    <property type="molecule type" value="Genomic_DNA"/>
</dbReference>
<keyword evidence="11" id="KW-1185">Reference proteome</keyword>
<dbReference type="GO" id="GO:0006526">
    <property type="term" value="P:L-arginine biosynthetic process"/>
    <property type="evidence" value="ECO:0007669"/>
    <property type="project" value="UniProtKB-UniRule"/>
</dbReference>